<dbReference type="Pfam" id="PF07690">
    <property type="entry name" value="MFS_1"/>
    <property type="match status" value="2"/>
</dbReference>
<dbReference type="Gene3D" id="1.20.1250.20">
    <property type="entry name" value="MFS general substrate transporter like domains"/>
    <property type="match status" value="2"/>
</dbReference>
<dbReference type="PANTHER" id="PTHR11360">
    <property type="entry name" value="MONOCARBOXYLATE TRANSPORTER"/>
    <property type="match status" value="1"/>
</dbReference>
<proteinExistence type="predicted"/>
<feature type="transmembrane region" description="Helical" evidence="2">
    <location>
        <begin position="190"/>
        <end position="209"/>
    </location>
</feature>
<feature type="transmembrane region" description="Helical" evidence="2">
    <location>
        <begin position="610"/>
        <end position="631"/>
    </location>
</feature>
<evidence type="ECO:0000256" key="1">
    <source>
        <dbReference type="SAM" id="MobiDB-lite"/>
    </source>
</evidence>
<dbReference type="InterPro" id="IPR050327">
    <property type="entry name" value="Proton-linked_MCT"/>
</dbReference>
<name>K1RLW3_MAGGI</name>
<evidence type="ECO:0000313" key="3">
    <source>
        <dbReference type="EMBL" id="EKC35371.1"/>
    </source>
</evidence>
<protein>
    <submittedName>
        <fullName evidence="3">Monocarboxylate transporter 2</fullName>
    </submittedName>
</protein>
<feature type="transmembrane region" description="Helical" evidence="2">
    <location>
        <begin position="32"/>
        <end position="52"/>
    </location>
</feature>
<feature type="transmembrane region" description="Helical" evidence="2">
    <location>
        <begin position="158"/>
        <end position="178"/>
    </location>
</feature>
<dbReference type="GO" id="GO:0008028">
    <property type="term" value="F:monocarboxylic acid transmembrane transporter activity"/>
    <property type="evidence" value="ECO:0007669"/>
    <property type="project" value="TreeGrafter"/>
</dbReference>
<dbReference type="SUPFAM" id="SSF103473">
    <property type="entry name" value="MFS general substrate transporter"/>
    <property type="match status" value="2"/>
</dbReference>
<dbReference type="InterPro" id="IPR011701">
    <property type="entry name" value="MFS"/>
</dbReference>
<dbReference type="InterPro" id="IPR036259">
    <property type="entry name" value="MFS_trans_sf"/>
</dbReference>
<feature type="transmembrane region" description="Helical" evidence="2">
    <location>
        <begin position="72"/>
        <end position="90"/>
    </location>
</feature>
<feature type="transmembrane region" description="Helical" evidence="2">
    <location>
        <begin position="542"/>
        <end position="567"/>
    </location>
</feature>
<organism evidence="3">
    <name type="scientific">Magallana gigas</name>
    <name type="common">Pacific oyster</name>
    <name type="synonym">Crassostrea gigas</name>
    <dbReference type="NCBI Taxonomy" id="29159"/>
    <lineage>
        <taxon>Eukaryota</taxon>
        <taxon>Metazoa</taxon>
        <taxon>Spiralia</taxon>
        <taxon>Lophotrochozoa</taxon>
        <taxon>Mollusca</taxon>
        <taxon>Bivalvia</taxon>
        <taxon>Autobranchia</taxon>
        <taxon>Pteriomorphia</taxon>
        <taxon>Ostreida</taxon>
        <taxon>Ostreoidea</taxon>
        <taxon>Ostreidae</taxon>
        <taxon>Magallana</taxon>
    </lineage>
</organism>
<feature type="region of interest" description="Disordered" evidence="1">
    <location>
        <begin position="321"/>
        <end position="345"/>
    </location>
</feature>
<dbReference type="PANTHER" id="PTHR11360:SF286">
    <property type="entry name" value="GH22266P"/>
    <property type="match status" value="1"/>
</dbReference>
<sequence>MSTDRKRHDSEETTDSLESVGDYIPTPPDGGWGWVIVFSSLMCNIIVDGLGYSFGVLLPQWVEVFGESPGKISLIGALLVGVYLCAGPVVSGLTNKFGCRPVTFAGSILACAGFLFASFSNSVPVLMLTYGVLGGLGFGLIYLPAIVSVGFYFEKKRAIATGIAVSGSGIGTFIFSPANAAILDAFDWKYMLMIHAGIILNGCVFAMLMRPLEPPRRKRVKTKVRAKTMIDRVKERAIANRKRCNESESSVQVVESFAKLQEAKRLREERLKDDDSDITSMPSAYFVKTRDSDTYKHSFSEAGESYCGSPVVDIPKITFVGVDNKEPSSPESPRSDRSEERFGSMATIEEKPLKEEEAAKKAADDANILNGVYSHEVEPLIENGYAKVAPSNRNYSSAARLRIGSQNNVDKKDYSRPLYRKDIFYSGSTLKIPEFTSQPDMHSYITSITTIPGELALPPSSIWDHCTCLPKSIVDTLRDMLDFSILKDLPFVLICIGITNTVGRILSGVIADVTKVDALIINNVALVCSAVLLFVEPFCTTYPLLVLFAALYGLCVSAYISLTSIIICDLIGLEKLTNAFGILTLARGTSSIYGPPIAGAVRVATKSYDYSFYLGGLMFVIGSVFHLMLHLPCIKRRGLRDLTAGELDVPENKKPENNKPVAV</sequence>
<feature type="region of interest" description="Disordered" evidence="1">
    <location>
        <begin position="1"/>
        <end position="22"/>
    </location>
</feature>
<feature type="transmembrane region" description="Helical" evidence="2">
    <location>
        <begin position="125"/>
        <end position="151"/>
    </location>
</feature>
<accession>K1RLW3</accession>
<keyword evidence="2" id="KW-0472">Membrane</keyword>
<gene>
    <name evidence="3" type="ORF">CGI_10018851</name>
</gene>
<dbReference type="InParanoid" id="K1RLW3"/>
<dbReference type="FunCoup" id="K1RLW3">
    <property type="interactions" value="78"/>
</dbReference>
<feature type="transmembrane region" description="Helical" evidence="2">
    <location>
        <begin position="489"/>
        <end position="510"/>
    </location>
</feature>
<dbReference type="EMBL" id="JH818189">
    <property type="protein sequence ID" value="EKC35371.1"/>
    <property type="molecule type" value="Genomic_DNA"/>
</dbReference>
<evidence type="ECO:0000256" key="2">
    <source>
        <dbReference type="SAM" id="Phobius"/>
    </source>
</evidence>
<feature type="transmembrane region" description="Helical" evidence="2">
    <location>
        <begin position="102"/>
        <end position="119"/>
    </location>
</feature>
<feature type="compositionally biased region" description="Basic and acidic residues" evidence="1">
    <location>
        <begin position="1"/>
        <end position="11"/>
    </location>
</feature>
<dbReference type="HOGENOM" id="CLU_001265_59_2_1"/>
<feature type="transmembrane region" description="Helical" evidence="2">
    <location>
        <begin position="516"/>
        <end position="535"/>
    </location>
</feature>
<keyword evidence="2" id="KW-1133">Transmembrane helix</keyword>
<feature type="compositionally biased region" description="Basic and acidic residues" evidence="1">
    <location>
        <begin position="323"/>
        <end position="345"/>
    </location>
</feature>
<dbReference type="AlphaFoldDB" id="K1RLW3"/>
<reference evidence="3" key="1">
    <citation type="journal article" date="2012" name="Nature">
        <title>The oyster genome reveals stress adaptation and complexity of shell formation.</title>
        <authorList>
            <person name="Zhang G."/>
            <person name="Fang X."/>
            <person name="Guo X."/>
            <person name="Li L."/>
            <person name="Luo R."/>
            <person name="Xu F."/>
            <person name="Yang P."/>
            <person name="Zhang L."/>
            <person name="Wang X."/>
            <person name="Qi H."/>
            <person name="Xiong Z."/>
            <person name="Que H."/>
            <person name="Xie Y."/>
            <person name="Holland P.W."/>
            <person name="Paps J."/>
            <person name="Zhu Y."/>
            <person name="Wu F."/>
            <person name="Chen Y."/>
            <person name="Wang J."/>
            <person name="Peng C."/>
            <person name="Meng J."/>
            <person name="Yang L."/>
            <person name="Liu J."/>
            <person name="Wen B."/>
            <person name="Zhang N."/>
            <person name="Huang Z."/>
            <person name="Zhu Q."/>
            <person name="Feng Y."/>
            <person name="Mount A."/>
            <person name="Hedgecock D."/>
            <person name="Xu Z."/>
            <person name="Liu Y."/>
            <person name="Domazet-Loso T."/>
            <person name="Du Y."/>
            <person name="Sun X."/>
            <person name="Zhang S."/>
            <person name="Liu B."/>
            <person name="Cheng P."/>
            <person name="Jiang X."/>
            <person name="Li J."/>
            <person name="Fan D."/>
            <person name="Wang W."/>
            <person name="Fu W."/>
            <person name="Wang T."/>
            <person name="Wang B."/>
            <person name="Zhang J."/>
            <person name="Peng Z."/>
            <person name="Li Y."/>
            <person name="Li N."/>
            <person name="Wang J."/>
            <person name="Chen M."/>
            <person name="He Y."/>
            <person name="Tan F."/>
            <person name="Song X."/>
            <person name="Zheng Q."/>
            <person name="Huang R."/>
            <person name="Yang H."/>
            <person name="Du X."/>
            <person name="Chen L."/>
            <person name="Yang M."/>
            <person name="Gaffney P.M."/>
            <person name="Wang S."/>
            <person name="Luo L."/>
            <person name="She Z."/>
            <person name="Ming Y."/>
            <person name="Huang W."/>
            <person name="Zhang S."/>
            <person name="Huang B."/>
            <person name="Zhang Y."/>
            <person name="Qu T."/>
            <person name="Ni P."/>
            <person name="Miao G."/>
            <person name="Wang J."/>
            <person name="Wang Q."/>
            <person name="Steinberg C.E."/>
            <person name="Wang H."/>
            <person name="Li N."/>
            <person name="Qian L."/>
            <person name="Zhang G."/>
            <person name="Li Y."/>
            <person name="Yang H."/>
            <person name="Liu X."/>
            <person name="Wang J."/>
            <person name="Yin Y."/>
            <person name="Wang J."/>
        </authorList>
    </citation>
    <scope>NUCLEOTIDE SEQUENCE [LARGE SCALE GENOMIC DNA]</scope>
    <source>
        <strain evidence="3">05x7-T-G4-1.051#20</strain>
    </source>
</reference>
<keyword evidence="2" id="KW-0812">Transmembrane</keyword>